<dbReference type="EMBL" id="SDRB02004687">
    <property type="protein sequence ID" value="THG15493.1"/>
    <property type="molecule type" value="Genomic_DNA"/>
</dbReference>
<proteinExistence type="predicted"/>
<dbReference type="Proteomes" id="UP000306102">
    <property type="component" value="Unassembled WGS sequence"/>
</dbReference>
<keyword evidence="2" id="KW-1185">Reference proteome</keyword>
<dbReference type="AlphaFoldDB" id="A0A4S4EGC4"/>
<reference evidence="1 2" key="1">
    <citation type="journal article" date="2018" name="Proc. Natl. Acad. Sci. U.S.A.">
        <title>Draft genome sequence of Camellia sinensis var. sinensis provides insights into the evolution of the tea genome and tea quality.</title>
        <authorList>
            <person name="Wei C."/>
            <person name="Yang H."/>
            <person name="Wang S."/>
            <person name="Zhao J."/>
            <person name="Liu C."/>
            <person name="Gao L."/>
            <person name="Xia E."/>
            <person name="Lu Y."/>
            <person name="Tai Y."/>
            <person name="She G."/>
            <person name="Sun J."/>
            <person name="Cao H."/>
            <person name="Tong W."/>
            <person name="Gao Q."/>
            <person name="Li Y."/>
            <person name="Deng W."/>
            <person name="Jiang X."/>
            <person name="Wang W."/>
            <person name="Chen Q."/>
            <person name="Zhang S."/>
            <person name="Li H."/>
            <person name="Wu J."/>
            <person name="Wang P."/>
            <person name="Li P."/>
            <person name="Shi C."/>
            <person name="Zheng F."/>
            <person name="Jian J."/>
            <person name="Huang B."/>
            <person name="Shan D."/>
            <person name="Shi M."/>
            <person name="Fang C."/>
            <person name="Yue Y."/>
            <person name="Li F."/>
            <person name="Li D."/>
            <person name="Wei S."/>
            <person name="Han B."/>
            <person name="Jiang C."/>
            <person name="Yin Y."/>
            <person name="Xia T."/>
            <person name="Zhang Z."/>
            <person name="Bennetzen J.L."/>
            <person name="Zhao S."/>
            <person name="Wan X."/>
        </authorList>
    </citation>
    <scope>NUCLEOTIDE SEQUENCE [LARGE SCALE GENOMIC DNA]</scope>
    <source>
        <strain evidence="2">cv. Shuchazao</strain>
        <tissue evidence="1">Leaf</tissue>
    </source>
</reference>
<evidence type="ECO:0000313" key="2">
    <source>
        <dbReference type="Proteomes" id="UP000306102"/>
    </source>
</evidence>
<accession>A0A4S4EGC4</accession>
<evidence type="ECO:0000313" key="1">
    <source>
        <dbReference type="EMBL" id="THG15493.1"/>
    </source>
</evidence>
<comment type="caution">
    <text evidence="1">The sequence shown here is derived from an EMBL/GenBank/DDBJ whole genome shotgun (WGS) entry which is preliminary data.</text>
</comment>
<sequence>MQENNNSEPLGICHRFFNFIMNSLIAPGVKLLTTGHSLPDHQSNKMSFEDSSTNQSELSLKHATHNGEKSVLHADWERPIDRSSSEIMVEFRHTNGVEQWTLDRGPKKDSPPVIRDFPKLQKGMENRNSIQGIFPEEENIEKKYAKIPIDQKLKGVVVETEDKRPSYRPLLLMNINEKSDAFIRQKREALMRTNNNLDQS</sequence>
<name>A0A4S4EGC4_CAMSN</name>
<organism evidence="1 2">
    <name type="scientific">Camellia sinensis var. sinensis</name>
    <name type="common">China tea</name>
    <dbReference type="NCBI Taxonomy" id="542762"/>
    <lineage>
        <taxon>Eukaryota</taxon>
        <taxon>Viridiplantae</taxon>
        <taxon>Streptophyta</taxon>
        <taxon>Embryophyta</taxon>
        <taxon>Tracheophyta</taxon>
        <taxon>Spermatophyta</taxon>
        <taxon>Magnoliopsida</taxon>
        <taxon>eudicotyledons</taxon>
        <taxon>Gunneridae</taxon>
        <taxon>Pentapetalae</taxon>
        <taxon>asterids</taxon>
        <taxon>Ericales</taxon>
        <taxon>Theaceae</taxon>
        <taxon>Camellia</taxon>
    </lineage>
</organism>
<protein>
    <submittedName>
        <fullName evidence="1">Uncharacterized protein</fullName>
    </submittedName>
</protein>
<gene>
    <name evidence="1" type="ORF">TEA_020726</name>
</gene>